<dbReference type="EMBL" id="LAZR01002314">
    <property type="protein sequence ID" value="KKN31615.1"/>
    <property type="molecule type" value="Genomic_DNA"/>
</dbReference>
<gene>
    <name evidence="1" type="ORF">LCGC14_0822160</name>
</gene>
<reference evidence="1" key="1">
    <citation type="journal article" date="2015" name="Nature">
        <title>Complex archaea that bridge the gap between prokaryotes and eukaryotes.</title>
        <authorList>
            <person name="Spang A."/>
            <person name="Saw J.H."/>
            <person name="Jorgensen S.L."/>
            <person name="Zaremba-Niedzwiedzka K."/>
            <person name="Martijn J."/>
            <person name="Lind A.E."/>
            <person name="van Eijk R."/>
            <person name="Schleper C."/>
            <person name="Guy L."/>
            <person name="Ettema T.J."/>
        </authorList>
    </citation>
    <scope>NUCLEOTIDE SEQUENCE</scope>
</reference>
<dbReference type="AlphaFoldDB" id="A0A0F9PIF3"/>
<evidence type="ECO:0000313" key="1">
    <source>
        <dbReference type="EMBL" id="KKN31615.1"/>
    </source>
</evidence>
<organism evidence="1">
    <name type="scientific">marine sediment metagenome</name>
    <dbReference type="NCBI Taxonomy" id="412755"/>
    <lineage>
        <taxon>unclassified sequences</taxon>
        <taxon>metagenomes</taxon>
        <taxon>ecological metagenomes</taxon>
    </lineage>
</organism>
<name>A0A0F9PIF3_9ZZZZ</name>
<sequence>MIDQKIIKEKIKNLGADLYGFAPVDRFDKAPKGFHPTDIYDKCKTVIVFVKKIPKTTPYAFNSVIYSHVNKLVVNEVDKLSLKITRMFEDQNIGCVPVPTDEPYEY</sequence>
<comment type="caution">
    <text evidence="1">The sequence shown here is derived from an EMBL/GenBank/DDBJ whole genome shotgun (WGS) entry which is preliminary data.</text>
</comment>
<proteinExistence type="predicted"/>
<accession>A0A0F9PIF3</accession>
<protein>
    <submittedName>
        <fullName evidence="1">Uncharacterized protein</fullName>
    </submittedName>
</protein>